<feature type="domain" description="KIB1-4 beta-propeller" evidence="1">
    <location>
        <begin position="88"/>
        <end position="343"/>
    </location>
</feature>
<organism evidence="3 4">
    <name type="scientific">Lolium multiflorum</name>
    <name type="common">Italian ryegrass</name>
    <name type="synonym">Lolium perenne subsp. multiflorum</name>
    <dbReference type="NCBI Taxonomy" id="4521"/>
    <lineage>
        <taxon>Eukaryota</taxon>
        <taxon>Viridiplantae</taxon>
        <taxon>Streptophyta</taxon>
        <taxon>Embryophyta</taxon>
        <taxon>Tracheophyta</taxon>
        <taxon>Spermatophyta</taxon>
        <taxon>Magnoliopsida</taxon>
        <taxon>Liliopsida</taxon>
        <taxon>Poales</taxon>
        <taxon>Poaceae</taxon>
        <taxon>BOP clade</taxon>
        <taxon>Pooideae</taxon>
        <taxon>Poodae</taxon>
        <taxon>Poeae</taxon>
        <taxon>Poeae Chloroplast Group 2 (Poeae type)</taxon>
        <taxon>Loliodinae</taxon>
        <taxon>Loliinae</taxon>
        <taxon>Lolium</taxon>
    </lineage>
</organism>
<gene>
    <name evidence="3" type="ORF">QYE76_064483</name>
</gene>
<dbReference type="InterPro" id="IPR005174">
    <property type="entry name" value="KIB1-4_b-propeller"/>
</dbReference>
<dbReference type="Pfam" id="PF03478">
    <property type="entry name" value="Beta-prop_KIB1-4"/>
    <property type="match status" value="1"/>
</dbReference>
<comment type="caution">
    <text evidence="3">The sequence shown here is derived from an EMBL/GenBank/DDBJ whole genome shotgun (WGS) entry which is preliminary data.</text>
</comment>
<dbReference type="PANTHER" id="PTHR33110:SF62">
    <property type="entry name" value="DUF295 DOMAIN-CONTAINING PROTEIN"/>
    <property type="match status" value="1"/>
</dbReference>
<sequence length="401" mass="44106">MAGGDGSNETAAEQWSSLPNDLLSTLYARLASPDDRVRFAAVCTSWRALALTDAGSPRPVLPWLMLDPRGGDKTKRVYIPEDGIVLQAVQIPSEAADGRFIAGYEGGWVVSSDVPLGIVNLFSGIEEVYSSEQRRIIRAQQSTAGNQLVMQKVIFSAAPTSGGCILAAITDKHGLALSRAGCPEGRWTTQEFHAEERLTDIAFCKGELYGLMRYRDCLVKFEIGVNEHGAPVLTAVHRLCIANSPNSCDLYTFRDTDNYARYIVELCGKLVMAVRHNWPAFTLLQLVHADGGRLMWANIVSLGDYALFLGWTCSKLVHVPEDSRGGVKKNHIYYTRHRCLRRDDKIPSNAKVLPTSSIDGGGRVYYKQDNSVYGGGGRIPSVEYYVKGGVCPPIWIFPPDM</sequence>
<dbReference type="InterPro" id="IPR036047">
    <property type="entry name" value="F-box-like_dom_sf"/>
</dbReference>
<evidence type="ECO:0000313" key="3">
    <source>
        <dbReference type="EMBL" id="KAK1646678.1"/>
    </source>
</evidence>
<dbReference type="Proteomes" id="UP001231189">
    <property type="component" value="Unassembled WGS sequence"/>
</dbReference>
<keyword evidence="4" id="KW-1185">Reference proteome</keyword>
<name>A0AAD8S8E8_LOLMU</name>
<protein>
    <recommendedName>
        <fullName evidence="5">DUF295 domain-containing protein</fullName>
    </recommendedName>
</protein>
<evidence type="ECO:0000259" key="2">
    <source>
        <dbReference type="Pfam" id="PF12937"/>
    </source>
</evidence>
<accession>A0AAD8S8E8</accession>
<dbReference type="Pfam" id="PF12937">
    <property type="entry name" value="F-box-like"/>
    <property type="match status" value="1"/>
</dbReference>
<dbReference type="EMBL" id="JAUUTY010000004">
    <property type="protein sequence ID" value="KAK1646678.1"/>
    <property type="molecule type" value="Genomic_DNA"/>
</dbReference>
<dbReference type="Gene3D" id="1.20.1280.50">
    <property type="match status" value="1"/>
</dbReference>
<proteinExistence type="predicted"/>
<evidence type="ECO:0000259" key="1">
    <source>
        <dbReference type="Pfam" id="PF03478"/>
    </source>
</evidence>
<evidence type="ECO:0008006" key="5">
    <source>
        <dbReference type="Google" id="ProtNLM"/>
    </source>
</evidence>
<dbReference type="PANTHER" id="PTHR33110">
    <property type="entry name" value="F-BOX/KELCH-REPEAT PROTEIN-RELATED"/>
    <property type="match status" value="1"/>
</dbReference>
<feature type="domain" description="F-box" evidence="2">
    <location>
        <begin position="15"/>
        <end position="53"/>
    </location>
</feature>
<dbReference type="InterPro" id="IPR001810">
    <property type="entry name" value="F-box_dom"/>
</dbReference>
<dbReference type="AlphaFoldDB" id="A0AAD8S8E8"/>
<evidence type="ECO:0000313" key="4">
    <source>
        <dbReference type="Proteomes" id="UP001231189"/>
    </source>
</evidence>
<reference evidence="3" key="1">
    <citation type="submission" date="2023-07" db="EMBL/GenBank/DDBJ databases">
        <title>A chromosome-level genome assembly of Lolium multiflorum.</title>
        <authorList>
            <person name="Chen Y."/>
            <person name="Copetti D."/>
            <person name="Kolliker R."/>
            <person name="Studer B."/>
        </authorList>
    </citation>
    <scope>NUCLEOTIDE SEQUENCE</scope>
    <source>
        <strain evidence="3">02402/16</strain>
        <tissue evidence="3">Leaf</tissue>
    </source>
</reference>
<dbReference type="SUPFAM" id="SSF81383">
    <property type="entry name" value="F-box domain"/>
    <property type="match status" value="1"/>
</dbReference>